<protein>
    <submittedName>
        <fullName evidence="1">Uncharacterized protein</fullName>
    </submittedName>
</protein>
<gene>
    <name evidence="1" type="ORF">EAS64_10745</name>
</gene>
<dbReference type="Proteomes" id="UP000460272">
    <property type="component" value="Unassembled WGS sequence"/>
</dbReference>
<sequence>MSSTGVNWRLLAVPAIAGQSQVLFQGISCPTANECVAVGQTVDNTAQGYYHAFADTWSGGGWHLSTLRGAPSGFLGVSCPAANRCVASGFTYRCG</sequence>
<name>A0A6P2C144_9ACTN</name>
<accession>A0A6P2C144</accession>
<dbReference type="AlphaFoldDB" id="A0A6P2C144"/>
<evidence type="ECO:0000313" key="2">
    <source>
        <dbReference type="Proteomes" id="UP000460272"/>
    </source>
</evidence>
<reference evidence="1 2" key="1">
    <citation type="submission" date="2018-11" db="EMBL/GenBank/DDBJ databases">
        <title>Trebonia kvetii gen.nov., sp.nov., a novel acidophilic actinobacterium, and proposal of the new actinobacterial family Treboniaceae fam. nov.</title>
        <authorList>
            <person name="Rapoport D."/>
            <person name="Sagova-Mareckova M."/>
            <person name="Sedlacek I."/>
            <person name="Provaznik J."/>
            <person name="Kralova S."/>
            <person name="Pavlinic D."/>
            <person name="Benes V."/>
            <person name="Kopecky J."/>
        </authorList>
    </citation>
    <scope>NUCLEOTIDE SEQUENCE [LARGE SCALE GENOMIC DNA]</scope>
    <source>
        <strain evidence="1 2">15Tr583</strain>
    </source>
</reference>
<dbReference type="RefSeq" id="WP_145852789.1">
    <property type="nucleotide sequence ID" value="NZ_RPFW01000002.1"/>
</dbReference>
<organism evidence="1 2">
    <name type="scientific">Trebonia kvetii</name>
    <dbReference type="NCBI Taxonomy" id="2480626"/>
    <lineage>
        <taxon>Bacteria</taxon>
        <taxon>Bacillati</taxon>
        <taxon>Actinomycetota</taxon>
        <taxon>Actinomycetes</taxon>
        <taxon>Streptosporangiales</taxon>
        <taxon>Treboniaceae</taxon>
        <taxon>Trebonia</taxon>
    </lineage>
</organism>
<evidence type="ECO:0000313" key="1">
    <source>
        <dbReference type="EMBL" id="TVZ05084.1"/>
    </source>
</evidence>
<dbReference type="OrthoDB" id="4847885at2"/>
<comment type="caution">
    <text evidence="1">The sequence shown here is derived from an EMBL/GenBank/DDBJ whole genome shotgun (WGS) entry which is preliminary data.</text>
</comment>
<dbReference type="EMBL" id="RPFW01000002">
    <property type="protein sequence ID" value="TVZ05084.1"/>
    <property type="molecule type" value="Genomic_DNA"/>
</dbReference>
<proteinExistence type="predicted"/>
<keyword evidence="2" id="KW-1185">Reference proteome</keyword>